<dbReference type="Gene3D" id="1.10.3210.10">
    <property type="entry name" value="Hypothetical protein af1432"/>
    <property type="match status" value="1"/>
</dbReference>
<dbReference type="CDD" id="cd00077">
    <property type="entry name" value="HDc"/>
    <property type="match status" value="1"/>
</dbReference>
<dbReference type="AlphaFoldDB" id="A0A401UHY9"/>
<dbReference type="InterPro" id="IPR006261">
    <property type="entry name" value="dGTPase"/>
</dbReference>
<dbReference type="SUPFAM" id="SSF109604">
    <property type="entry name" value="HD-domain/PDEase-like"/>
    <property type="match status" value="1"/>
</dbReference>
<keyword evidence="1 3" id="KW-0378">Hydrolase</keyword>
<dbReference type="OrthoDB" id="9803619at2"/>
<dbReference type="NCBIfam" id="TIGR01353">
    <property type="entry name" value="dGTP_triPase"/>
    <property type="match status" value="1"/>
</dbReference>
<proteinExistence type="predicted"/>
<dbReference type="NCBIfam" id="NF002327">
    <property type="entry name" value="PRK01286.1-2"/>
    <property type="match status" value="1"/>
</dbReference>
<dbReference type="InterPro" id="IPR051094">
    <property type="entry name" value="Diverse_Catalytic_Enzymes"/>
</dbReference>
<keyword evidence="4" id="KW-1185">Reference proteome</keyword>
<feature type="domain" description="HD" evidence="2">
    <location>
        <begin position="75"/>
        <end position="190"/>
    </location>
</feature>
<accession>A0A401UHY9</accession>
<evidence type="ECO:0000256" key="1">
    <source>
        <dbReference type="ARBA" id="ARBA00022801"/>
    </source>
</evidence>
<dbReference type="EMBL" id="BHYK01000003">
    <property type="protein sequence ID" value="GCD09079.1"/>
    <property type="molecule type" value="Genomic_DNA"/>
</dbReference>
<sequence>MNIRKKIETNEGNTIISCGALSINSKGRKILEDLDDVRTCYMVDRDRIIHSKAFRRLQHKTQVYIKASSDHYRTRLTHTLEVAQIAKTIGKGIGLNEDLIEAIALGHDIGHVPFAHNGEEVLNDILPGGFRHSENSIRVLTKIEKLGAGLNLSTEVLDGILNHSGLSSKIRKAETLEGQVVRYSDKIAYVNHDIDDSIRAGLLKESMLPRYAMEVLGTNHGKRIDTLVKDCIYNTLNNINVDKIEVSLSEVVSGALGGLRNFMFQNIYKGEILKEERQKAQFVVKQVFAYYYNNPGAMPNFYKCIVQEEGLDIGVADYISGMSDDYCLMLFNDIYLPKVVIY</sequence>
<dbReference type="InterPro" id="IPR026875">
    <property type="entry name" value="PHydrolase_assoc_dom"/>
</dbReference>
<dbReference type="RefSeq" id="WP_124998153.1">
    <property type="nucleotide sequence ID" value="NZ_BHYK01000003.1"/>
</dbReference>
<dbReference type="GO" id="GO:0016793">
    <property type="term" value="F:triphosphoric monoester hydrolase activity"/>
    <property type="evidence" value="ECO:0007669"/>
    <property type="project" value="InterPro"/>
</dbReference>
<dbReference type="SMART" id="SM00471">
    <property type="entry name" value="HDc"/>
    <property type="match status" value="1"/>
</dbReference>
<comment type="caution">
    <text evidence="3">The sequence shown here is derived from an EMBL/GenBank/DDBJ whole genome shotgun (WGS) entry which is preliminary data.</text>
</comment>
<evidence type="ECO:0000259" key="2">
    <source>
        <dbReference type="PROSITE" id="PS51831"/>
    </source>
</evidence>
<gene>
    <name evidence="3" type="ORF">Ctaglu_07020</name>
</gene>
<dbReference type="InterPro" id="IPR006674">
    <property type="entry name" value="HD_domain"/>
</dbReference>
<dbReference type="PROSITE" id="PS51831">
    <property type="entry name" value="HD"/>
    <property type="match status" value="1"/>
</dbReference>
<protein>
    <submittedName>
        <fullName evidence="3">Deoxyguanosinetriphosphate triphosphohydrolase</fullName>
    </submittedName>
</protein>
<dbReference type="Proteomes" id="UP000287872">
    <property type="component" value="Unassembled WGS sequence"/>
</dbReference>
<reference evidence="3 4" key="1">
    <citation type="submission" date="2018-11" db="EMBL/GenBank/DDBJ databases">
        <title>Genome sequencing and assembly of Clostridium tagluense strain A121.</title>
        <authorList>
            <person name="Murakami T."/>
            <person name="Segawa T."/>
            <person name="Shcherbakova V.A."/>
            <person name="Mori H."/>
            <person name="Yoshimura Y."/>
        </authorList>
    </citation>
    <scope>NUCLEOTIDE SEQUENCE [LARGE SCALE GENOMIC DNA]</scope>
    <source>
        <strain evidence="3 4">A121</strain>
    </source>
</reference>
<dbReference type="Pfam" id="PF01966">
    <property type="entry name" value="HD"/>
    <property type="match status" value="1"/>
</dbReference>
<dbReference type="NCBIfam" id="NF002329">
    <property type="entry name" value="PRK01286.1-4"/>
    <property type="match status" value="1"/>
</dbReference>
<dbReference type="PANTHER" id="PTHR35795:SF1">
    <property type="entry name" value="BIS(5'-NUCLEOSYL)-TETRAPHOSPHATASE, SYMMETRICAL"/>
    <property type="match status" value="1"/>
</dbReference>
<dbReference type="Pfam" id="PF13286">
    <property type="entry name" value="HD_assoc"/>
    <property type="match status" value="1"/>
</dbReference>
<dbReference type="InterPro" id="IPR003607">
    <property type="entry name" value="HD/PDEase_dom"/>
</dbReference>
<name>A0A401UHY9_9CLOT</name>
<evidence type="ECO:0000313" key="4">
    <source>
        <dbReference type="Proteomes" id="UP000287872"/>
    </source>
</evidence>
<evidence type="ECO:0000313" key="3">
    <source>
        <dbReference type="EMBL" id="GCD09079.1"/>
    </source>
</evidence>
<organism evidence="3 4">
    <name type="scientific">Clostridium tagluense</name>
    <dbReference type="NCBI Taxonomy" id="360422"/>
    <lineage>
        <taxon>Bacteria</taxon>
        <taxon>Bacillati</taxon>
        <taxon>Bacillota</taxon>
        <taxon>Clostridia</taxon>
        <taxon>Eubacteriales</taxon>
        <taxon>Clostridiaceae</taxon>
        <taxon>Clostridium</taxon>
    </lineage>
</organism>
<dbReference type="PANTHER" id="PTHR35795">
    <property type="entry name" value="SLR1885 PROTEIN"/>
    <property type="match status" value="1"/>
</dbReference>